<dbReference type="InterPro" id="IPR005537">
    <property type="entry name" value="RAMP_III_fam"/>
</dbReference>
<evidence type="ECO:0000256" key="1">
    <source>
        <dbReference type="ARBA" id="ARBA00023118"/>
    </source>
</evidence>
<dbReference type="PANTHER" id="PTHR39965:SF1">
    <property type="entry name" value="CRISPR SYSTEM CMR SUBUNIT CMR6"/>
    <property type="match status" value="1"/>
</dbReference>
<feature type="domain" description="CRISPR type III-associated protein" evidence="2">
    <location>
        <begin position="110"/>
        <end position="280"/>
    </location>
</feature>
<dbReference type="PANTHER" id="PTHR39965">
    <property type="entry name" value="CRISPR SYSTEM CMR SUBUNIT CMR6"/>
    <property type="match status" value="1"/>
</dbReference>
<reference evidence="3 4" key="1">
    <citation type="submission" date="2016-01" db="EMBL/GenBank/DDBJ databases">
        <title>Draft Genome Sequences of Seven Thermophilic Sporeformers Isolated from Foods.</title>
        <authorList>
            <person name="Berendsen E.M."/>
            <person name="Wells-Bennik M.H."/>
            <person name="Krawcyk A.O."/>
            <person name="De Jong A."/>
            <person name="Holsappel S."/>
            <person name="Eijlander R.T."/>
            <person name="Kuipers O.P."/>
        </authorList>
    </citation>
    <scope>NUCLEOTIDE SEQUENCE [LARGE SCALE GENOMIC DNA]</scope>
    <source>
        <strain evidence="3 4">B4110</strain>
    </source>
</reference>
<dbReference type="EMBL" id="LQYW01000145">
    <property type="protein sequence ID" value="KYD24876.1"/>
    <property type="molecule type" value="Genomic_DNA"/>
</dbReference>
<accession>A0A150MK77</accession>
<dbReference type="PATRIC" id="fig|153151.4.peg.1128"/>
<name>A0A150MK77_9BACL</name>
<evidence type="ECO:0000313" key="3">
    <source>
        <dbReference type="EMBL" id="KYD24876.1"/>
    </source>
</evidence>
<sequence>MKNQWKNRNHSKNKKQQEQEINIDELCIPNNTREILKSEQILKQIDNYWLQYHRLVCKNPKLERPRPLPFHFRPNFQAIPFHDLMERQKRTVTQSGYENQLFKVRLDWHLAIGLGDTSVYETSITLHPLYGYPFLPGQAIKGVCFSYIVLTYFDGDEEKALQSPEVQFIFGSQKLAGNVIFTDAIPIKAPKIKEDIINTHFSKYYQGTLPPVDYDNPSLVSFPVVYDTSFQFGVLFKDNIRFEEGIFKGQTVKSVLADLIPKVFSEHGIGAKTAVNYGYGTVI</sequence>
<dbReference type="Proteomes" id="UP000075324">
    <property type="component" value="Unassembled WGS sequence"/>
</dbReference>
<keyword evidence="1" id="KW-0051">Antiviral defense</keyword>
<protein>
    <recommendedName>
        <fullName evidence="2">CRISPR type III-associated protein domain-containing protein</fullName>
    </recommendedName>
</protein>
<dbReference type="InterPro" id="IPR010172">
    <property type="entry name" value="CRISPR-assoc_prot_TM1791"/>
</dbReference>
<dbReference type="Pfam" id="PF03787">
    <property type="entry name" value="RAMPs"/>
    <property type="match status" value="1"/>
</dbReference>
<dbReference type="GO" id="GO:0051607">
    <property type="term" value="P:defense response to virus"/>
    <property type="evidence" value="ECO:0007669"/>
    <property type="project" value="UniProtKB-KW"/>
</dbReference>
<comment type="caution">
    <text evidence="3">The sequence shown here is derived from an EMBL/GenBank/DDBJ whole genome shotgun (WGS) entry which is preliminary data.</text>
</comment>
<dbReference type="RefSeq" id="WP_062678815.1">
    <property type="nucleotide sequence ID" value="NZ_LQYW01000145.1"/>
</dbReference>
<evidence type="ECO:0000259" key="2">
    <source>
        <dbReference type="Pfam" id="PF03787"/>
    </source>
</evidence>
<dbReference type="AlphaFoldDB" id="A0A150MK77"/>
<proteinExistence type="predicted"/>
<evidence type="ECO:0000313" key="4">
    <source>
        <dbReference type="Proteomes" id="UP000075324"/>
    </source>
</evidence>
<gene>
    <name evidence="3" type="ORF">B4110_3817</name>
</gene>
<dbReference type="NCBIfam" id="TIGR01898">
    <property type="entry name" value="cas_TM1791_cmr6"/>
    <property type="match status" value="1"/>
</dbReference>
<organism evidence="3 4">
    <name type="scientific">Parageobacillus toebii</name>
    <dbReference type="NCBI Taxonomy" id="153151"/>
    <lineage>
        <taxon>Bacteria</taxon>
        <taxon>Bacillati</taxon>
        <taxon>Bacillota</taxon>
        <taxon>Bacilli</taxon>
        <taxon>Bacillales</taxon>
        <taxon>Anoxybacillaceae</taxon>
        <taxon>Parageobacillus</taxon>
    </lineage>
</organism>